<dbReference type="AlphaFoldDB" id="A0A0A9FVU7"/>
<reference evidence="2" key="1">
    <citation type="submission" date="2014-09" db="EMBL/GenBank/DDBJ databases">
        <authorList>
            <person name="Magalhaes I.L.F."/>
            <person name="Oliveira U."/>
            <person name="Santos F.R."/>
            <person name="Vidigal T.H.D.A."/>
            <person name="Brescovit A.D."/>
            <person name="Santos A.J."/>
        </authorList>
    </citation>
    <scope>NUCLEOTIDE SEQUENCE</scope>
    <source>
        <tissue evidence="2">Shoot tissue taken approximately 20 cm above the soil surface</tissue>
    </source>
</reference>
<proteinExistence type="predicted"/>
<dbReference type="EMBL" id="GBRH01183465">
    <property type="protein sequence ID" value="JAE14431.1"/>
    <property type="molecule type" value="Transcribed_RNA"/>
</dbReference>
<sequence>MLPCLGWERVQAHIPDHCHRPEAERRPRRSRRARVGRRSGARASGTHGRR</sequence>
<feature type="region of interest" description="Disordered" evidence="1">
    <location>
        <begin position="18"/>
        <end position="50"/>
    </location>
</feature>
<accession>A0A0A9FVU7</accession>
<protein>
    <submittedName>
        <fullName evidence="2">Uncharacterized protein</fullName>
    </submittedName>
</protein>
<evidence type="ECO:0000313" key="2">
    <source>
        <dbReference type="EMBL" id="JAE14431.1"/>
    </source>
</evidence>
<feature type="compositionally biased region" description="Low complexity" evidence="1">
    <location>
        <begin position="41"/>
        <end position="50"/>
    </location>
</feature>
<reference evidence="2" key="2">
    <citation type="journal article" date="2015" name="Data Brief">
        <title>Shoot transcriptome of the giant reed, Arundo donax.</title>
        <authorList>
            <person name="Barrero R.A."/>
            <person name="Guerrero F.D."/>
            <person name="Moolhuijzen P."/>
            <person name="Goolsby J.A."/>
            <person name="Tidwell J."/>
            <person name="Bellgard S.E."/>
            <person name="Bellgard M.I."/>
        </authorList>
    </citation>
    <scope>NUCLEOTIDE SEQUENCE</scope>
    <source>
        <tissue evidence="2">Shoot tissue taken approximately 20 cm above the soil surface</tissue>
    </source>
</reference>
<name>A0A0A9FVU7_ARUDO</name>
<organism evidence="2">
    <name type="scientific">Arundo donax</name>
    <name type="common">Giant reed</name>
    <name type="synonym">Donax arundinaceus</name>
    <dbReference type="NCBI Taxonomy" id="35708"/>
    <lineage>
        <taxon>Eukaryota</taxon>
        <taxon>Viridiplantae</taxon>
        <taxon>Streptophyta</taxon>
        <taxon>Embryophyta</taxon>
        <taxon>Tracheophyta</taxon>
        <taxon>Spermatophyta</taxon>
        <taxon>Magnoliopsida</taxon>
        <taxon>Liliopsida</taxon>
        <taxon>Poales</taxon>
        <taxon>Poaceae</taxon>
        <taxon>PACMAD clade</taxon>
        <taxon>Arundinoideae</taxon>
        <taxon>Arundineae</taxon>
        <taxon>Arundo</taxon>
    </lineage>
</organism>
<evidence type="ECO:0000256" key="1">
    <source>
        <dbReference type="SAM" id="MobiDB-lite"/>
    </source>
</evidence>
<feature type="compositionally biased region" description="Basic residues" evidence="1">
    <location>
        <begin position="26"/>
        <end position="40"/>
    </location>
</feature>